<name>A0A317WLJ9_ASPEC</name>
<comment type="caution">
    <text evidence="4">The sequence shown here is derived from an EMBL/GenBank/DDBJ whole genome shotgun (WGS) entry which is preliminary data.</text>
</comment>
<dbReference type="GeneID" id="37058378"/>
<keyword evidence="5" id="KW-1185">Reference proteome</keyword>
<keyword evidence="3" id="KW-0732">Signal</keyword>
<feature type="compositionally biased region" description="Basic and acidic residues" evidence="1">
    <location>
        <begin position="158"/>
        <end position="170"/>
    </location>
</feature>
<sequence length="662" mass="74272">MLPWAMGYLLILLLAPSVQAFNKVHTNCTLPPQHANFVTAPNTRGTLQILWSSLFTILACTWTVLHLNIPKYRPKPTTSGSKDLLKWMVGKYQQPIIWFLITVLAPEVSFAKYWNDQVQAHSIFWHYKQNFEEKNWTKTHVLFVNMGGFALRYTIDEKDTSGSDKGEQNPETRNNIQPDVAAPAENETSIQGGSNQWKQFTSIFARQRKEKGKQANIIIQNPAQKFEDIYYLTATEALKIMCSTNTTIPGLEDISVEEIKDRSKTDSFMRILAIGQILWVIIQIISRATYGLAVTQLEVTVVAFAVCAVGIHIMNNGKPKGVNLPIVFNYYGTREELKEELATAQLPIPDDSHKKWKFYKCKYCNAENGTGITWDNTKSTRQTSSENNNRNHGSEDKTETPAVTENAFWGKVTHTIIGIQYFIEGTSGPGDPAGNGFTKDLNDTNGVLTYMTMFIGGTVFGGIHLMAWDFQFPTTVEEYLWRVAAMCCTASFVPCTLLFFVLLGLYEAQNILLLSQKESNISPPGDTGTEDATSTVSSAIPLHVVSNLKTDIDAGLGLSSNKNPIQESEKLRPLPSVFMKDEESQAPPQHRHNRIFAFVSFLRLIRLCAPPLSWFNAKLLIPSTLVYIMARLFIIVEMFRTLAFLPSAAYIATWSSEIPDIS</sequence>
<dbReference type="AlphaFoldDB" id="A0A317WLJ9"/>
<protein>
    <recommendedName>
        <fullName evidence="6">Integral membrane protein</fullName>
    </recommendedName>
</protein>
<evidence type="ECO:0000256" key="1">
    <source>
        <dbReference type="SAM" id="MobiDB-lite"/>
    </source>
</evidence>
<evidence type="ECO:0008006" key="6">
    <source>
        <dbReference type="Google" id="ProtNLM"/>
    </source>
</evidence>
<feature type="chain" id="PRO_5016249774" description="Integral membrane protein" evidence="3">
    <location>
        <begin position="21"/>
        <end position="662"/>
    </location>
</feature>
<feature type="signal peptide" evidence="3">
    <location>
        <begin position="1"/>
        <end position="20"/>
    </location>
</feature>
<feature type="transmembrane region" description="Helical" evidence="2">
    <location>
        <begin position="619"/>
        <end position="639"/>
    </location>
</feature>
<feature type="compositionally biased region" description="Polar residues" evidence="1">
    <location>
        <begin position="374"/>
        <end position="391"/>
    </location>
</feature>
<feature type="transmembrane region" description="Helical" evidence="2">
    <location>
        <begin position="479"/>
        <end position="506"/>
    </location>
</feature>
<proteinExistence type="predicted"/>
<dbReference type="EMBL" id="MSFU01000001">
    <property type="protein sequence ID" value="PWY85100.1"/>
    <property type="molecule type" value="Genomic_DNA"/>
</dbReference>
<dbReference type="Proteomes" id="UP000246171">
    <property type="component" value="Unassembled WGS sequence"/>
</dbReference>
<feature type="region of interest" description="Disordered" evidence="1">
    <location>
        <begin position="374"/>
        <end position="401"/>
    </location>
</feature>
<feature type="region of interest" description="Disordered" evidence="1">
    <location>
        <begin position="158"/>
        <end position="192"/>
    </location>
</feature>
<evidence type="ECO:0000256" key="2">
    <source>
        <dbReference type="SAM" id="Phobius"/>
    </source>
</evidence>
<keyword evidence="2" id="KW-0812">Transmembrane</keyword>
<evidence type="ECO:0000313" key="5">
    <source>
        <dbReference type="Proteomes" id="UP000246171"/>
    </source>
</evidence>
<feature type="transmembrane region" description="Helical" evidence="2">
    <location>
        <begin position="447"/>
        <end position="467"/>
    </location>
</feature>
<organism evidence="4 5">
    <name type="scientific">Aspergillus eucalypticola (strain CBS 122712 / IBT 29274)</name>
    <dbReference type="NCBI Taxonomy" id="1448314"/>
    <lineage>
        <taxon>Eukaryota</taxon>
        <taxon>Fungi</taxon>
        <taxon>Dikarya</taxon>
        <taxon>Ascomycota</taxon>
        <taxon>Pezizomycotina</taxon>
        <taxon>Eurotiomycetes</taxon>
        <taxon>Eurotiomycetidae</taxon>
        <taxon>Eurotiales</taxon>
        <taxon>Aspergillaceae</taxon>
        <taxon>Aspergillus</taxon>
        <taxon>Aspergillus subgen. Circumdati</taxon>
    </lineage>
</organism>
<keyword evidence="2" id="KW-0472">Membrane</keyword>
<dbReference type="VEuPathDB" id="FungiDB:BO83DRAFT_442474"/>
<dbReference type="PANTHER" id="PTHR35043:SF7">
    <property type="entry name" value="TRANSCRIPTION FACTOR DOMAIN-CONTAINING PROTEIN"/>
    <property type="match status" value="1"/>
</dbReference>
<feature type="transmembrane region" description="Helical" evidence="2">
    <location>
        <begin position="49"/>
        <end position="69"/>
    </location>
</feature>
<dbReference type="OrthoDB" id="3061561at2759"/>
<feature type="transmembrane region" description="Helical" evidence="2">
    <location>
        <begin position="268"/>
        <end position="286"/>
    </location>
</feature>
<gene>
    <name evidence="4" type="ORF">BO83DRAFT_442474</name>
</gene>
<dbReference type="RefSeq" id="XP_025393020.1">
    <property type="nucleotide sequence ID" value="XM_025536416.1"/>
</dbReference>
<keyword evidence="2" id="KW-1133">Transmembrane helix</keyword>
<dbReference type="PANTHER" id="PTHR35043">
    <property type="entry name" value="TRANSCRIPTION FACTOR DOMAIN-CONTAINING PROTEIN"/>
    <property type="match status" value="1"/>
</dbReference>
<accession>A0A317WLJ9</accession>
<evidence type="ECO:0000256" key="3">
    <source>
        <dbReference type="SAM" id="SignalP"/>
    </source>
</evidence>
<evidence type="ECO:0000313" key="4">
    <source>
        <dbReference type="EMBL" id="PWY85100.1"/>
    </source>
</evidence>
<feature type="transmembrane region" description="Helical" evidence="2">
    <location>
        <begin position="292"/>
        <end position="314"/>
    </location>
</feature>
<reference evidence="4" key="1">
    <citation type="submission" date="2016-12" db="EMBL/GenBank/DDBJ databases">
        <title>The genomes of Aspergillus section Nigri reveals drivers in fungal speciation.</title>
        <authorList>
            <consortium name="DOE Joint Genome Institute"/>
            <person name="Vesth T.C."/>
            <person name="Nybo J."/>
            <person name="Theobald S."/>
            <person name="Brandl J."/>
            <person name="Frisvad J.C."/>
            <person name="Nielsen K.F."/>
            <person name="Lyhne E.K."/>
            <person name="Kogle M.E."/>
            <person name="Kuo A."/>
            <person name="Riley R."/>
            <person name="Clum A."/>
            <person name="Nolan M."/>
            <person name="Lipzen A."/>
            <person name="Salamov A."/>
            <person name="Henrissat B."/>
            <person name="Wiebenga A."/>
            <person name="De vries R.P."/>
            <person name="Grigoriev I.V."/>
            <person name="Mortensen U.H."/>
            <person name="Andersen M.R."/>
            <person name="Baker S.E."/>
        </authorList>
    </citation>
    <scope>NUCLEOTIDE SEQUENCE</scope>
    <source>
        <strain evidence="4">CBS 122712</strain>
    </source>
</reference>